<proteinExistence type="predicted"/>
<gene>
    <name evidence="2" type="ORF">BCL67_11649</name>
</gene>
<organism evidence="2 3">
    <name type="scientific">Nesterenkonia sandarakina</name>
    <dbReference type="NCBI Taxonomy" id="272918"/>
    <lineage>
        <taxon>Bacteria</taxon>
        <taxon>Bacillati</taxon>
        <taxon>Actinomycetota</taxon>
        <taxon>Actinomycetes</taxon>
        <taxon>Micrococcales</taxon>
        <taxon>Micrococcaceae</taxon>
        <taxon>Nesterenkonia</taxon>
    </lineage>
</organism>
<evidence type="ECO:0000313" key="3">
    <source>
        <dbReference type="Proteomes" id="UP000238217"/>
    </source>
</evidence>
<protein>
    <submittedName>
        <fullName evidence="2">Uncharacterized protein</fullName>
    </submittedName>
</protein>
<feature type="transmembrane region" description="Helical" evidence="1">
    <location>
        <begin position="30"/>
        <end position="56"/>
    </location>
</feature>
<name>A0A2T0YE98_9MICC</name>
<evidence type="ECO:0000313" key="2">
    <source>
        <dbReference type="EMBL" id="PRZ13174.1"/>
    </source>
</evidence>
<comment type="caution">
    <text evidence="2">The sequence shown here is derived from an EMBL/GenBank/DDBJ whole genome shotgun (WGS) entry which is preliminary data.</text>
</comment>
<evidence type="ECO:0000256" key="1">
    <source>
        <dbReference type="SAM" id="Phobius"/>
    </source>
</evidence>
<reference evidence="2 3" key="1">
    <citation type="submission" date="2018-03" db="EMBL/GenBank/DDBJ databases">
        <title>Comparative analysis of microorganisms from saline springs in Andes Mountain Range, Colombia.</title>
        <authorList>
            <person name="Rubin E."/>
        </authorList>
    </citation>
    <scope>NUCLEOTIDE SEQUENCE [LARGE SCALE GENOMIC DNA]</scope>
    <source>
        <strain evidence="2 3">CG 35</strain>
    </source>
</reference>
<keyword evidence="1" id="KW-0812">Transmembrane</keyword>
<dbReference type="AlphaFoldDB" id="A0A2T0YE98"/>
<accession>A0A2T0YE98</accession>
<dbReference type="Proteomes" id="UP000238217">
    <property type="component" value="Unassembled WGS sequence"/>
</dbReference>
<dbReference type="RefSeq" id="WP_106123771.1">
    <property type="nucleotide sequence ID" value="NZ_PVTY01000016.1"/>
</dbReference>
<sequence length="109" mass="11382">MRRPAKLAAISAALLATAHGINGWLQLEETAYLTVLSGFAAVALCTLVGLLLVTAVGLPGEGAPGAPSWIEVLLVALSCSTLLMLVLSSTRSRLRPSPGQDTEPYRQRA</sequence>
<keyword evidence="3" id="KW-1185">Reference proteome</keyword>
<keyword evidence="1" id="KW-0472">Membrane</keyword>
<keyword evidence="1" id="KW-1133">Transmembrane helix</keyword>
<feature type="transmembrane region" description="Helical" evidence="1">
    <location>
        <begin position="68"/>
        <end position="87"/>
    </location>
</feature>
<dbReference type="EMBL" id="PVTY01000016">
    <property type="protein sequence ID" value="PRZ13174.1"/>
    <property type="molecule type" value="Genomic_DNA"/>
</dbReference>